<dbReference type="EMBL" id="JANPWB010000006">
    <property type="protein sequence ID" value="KAJ1182276.1"/>
    <property type="molecule type" value="Genomic_DNA"/>
</dbReference>
<evidence type="ECO:0000313" key="2">
    <source>
        <dbReference type="EMBL" id="KAJ1182276.1"/>
    </source>
</evidence>
<proteinExistence type="predicted"/>
<evidence type="ECO:0000313" key="3">
    <source>
        <dbReference type="Proteomes" id="UP001066276"/>
    </source>
</evidence>
<comment type="caution">
    <text evidence="2">The sequence shown here is derived from an EMBL/GenBank/DDBJ whole genome shotgun (WGS) entry which is preliminary data.</text>
</comment>
<dbReference type="Proteomes" id="UP001066276">
    <property type="component" value="Chromosome 3_2"/>
</dbReference>
<keyword evidence="3" id="KW-1185">Reference proteome</keyword>
<protein>
    <submittedName>
        <fullName evidence="2">Uncharacterized protein</fullName>
    </submittedName>
</protein>
<sequence length="176" mass="18749">MGRKHTPSPSLKAGSLSFRPRGGAEHQCSPARQPRPSAPALRLPRGLRAVEPADVAPRAHQQWSPQRCLEAGGPTTCRGTREGSGRTSPPTVGAPQLQAAPVPIQEGWRQAQHRPHESPVSHFVCRGITCTPGLRRSLPPPRVRGKPLLTPVGSPSRINVRESLLPSGASHSGCHS</sequence>
<gene>
    <name evidence="2" type="ORF">NDU88_007469</name>
</gene>
<accession>A0AAV7U1J5</accession>
<name>A0AAV7U1J5_PLEWA</name>
<reference evidence="2" key="1">
    <citation type="journal article" date="2022" name="bioRxiv">
        <title>Sequencing and chromosome-scale assembly of the giantPleurodeles waltlgenome.</title>
        <authorList>
            <person name="Brown T."/>
            <person name="Elewa A."/>
            <person name="Iarovenko S."/>
            <person name="Subramanian E."/>
            <person name="Araus A.J."/>
            <person name="Petzold A."/>
            <person name="Susuki M."/>
            <person name="Suzuki K.-i.T."/>
            <person name="Hayashi T."/>
            <person name="Toyoda A."/>
            <person name="Oliveira C."/>
            <person name="Osipova E."/>
            <person name="Leigh N.D."/>
            <person name="Simon A."/>
            <person name="Yun M.H."/>
        </authorList>
    </citation>
    <scope>NUCLEOTIDE SEQUENCE</scope>
    <source>
        <strain evidence="2">20211129_DDA</strain>
        <tissue evidence="2">Liver</tissue>
    </source>
</reference>
<dbReference type="AlphaFoldDB" id="A0AAV7U1J5"/>
<feature type="compositionally biased region" description="Low complexity" evidence="1">
    <location>
        <begin position="30"/>
        <end position="49"/>
    </location>
</feature>
<feature type="region of interest" description="Disordered" evidence="1">
    <location>
        <begin position="136"/>
        <end position="176"/>
    </location>
</feature>
<feature type="region of interest" description="Disordered" evidence="1">
    <location>
        <begin position="1"/>
        <end position="97"/>
    </location>
</feature>
<organism evidence="2 3">
    <name type="scientific">Pleurodeles waltl</name>
    <name type="common">Iberian ribbed newt</name>
    <dbReference type="NCBI Taxonomy" id="8319"/>
    <lineage>
        <taxon>Eukaryota</taxon>
        <taxon>Metazoa</taxon>
        <taxon>Chordata</taxon>
        <taxon>Craniata</taxon>
        <taxon>Vertebrata</taxon>
        <taxon>Euteleostomi</taxon>
        <taxon>Amphibia</taxon>
        <taxon>Batrachia</taxon>
        <taxon>Caudata</taxon>
        <taxon>Salamandroidea</taxon>
        <taxon>Salamandridae</taxon>
        <taxon>Pleurodelinae</taxon>
        <taxon>Pleurodeles</taxon>
    </lineage>
</organism>
<evidence type="ECO:0000256" key="1">
    <source>
        <dbReference type="SAM" id="MobiDB-lite"/>
    </source>
</evidence>